<protein>
    <submittedName>
        <fullName evidence="2">Uncharacterized protein</fullName>
    </submittedName>
</protein>
<evidence type="ECO:0000313" key="2">
    <source>
        <dbReference type="EMBL" id="KAF3487301.1"/>
    </source>
</evidence>
<dbReference type="AlphaFoldDB" id="A0A8S9MVP2"/>
<organism evidence="2 3">
    <name type="scientific">Brassica cretica</name>
    <name type="common">Mustard</name>
    <dbReference type="NCBI Taxonomy" id="69181"/>
    <lineage>
        <taxon>Eukaryota</taxon>
        <taxon>Viridiplantae</taxon>
        <taxon>Streptophyta</taxon>
        <taxon>Embryophyta</taxon>
        <taxon>Tracheophyta</taxon>
        <taxon>Spermatophyta</taxon>
        <taxon>Magnoliopsida</taxon>
        <taxon>eudicotyledons</taxon>
        <taxon>Gunneridae</taxon>
        <taxon>Pentapetalae</taxon>
        <taxon>rosids</taxon>
        <taxon>malvids</taxon>
        <taxon>Brassicales</taxon>
        <taxon>Brassicaceae</taxon>
        <taxon>Brassiceae</taxon>
        <taxon>Brassica</taxon>
    </lineage>
</organism>
<gene>
    <name evidence="2" type="ORF">F2Q69_00055109</name>
</gene>
<feature type="compositionally biased region" description="Basic residues" evidence="1">
    <location>
        <begin position="150"/>
        <end position="159"/>
    </location>
</feature>
<feature type="region of interest" description="Disordered" evidence="1">
    <location>
        <begin position="54"/>
        <end position="111"/>
    </location>
</feature>
<name>A0A8S9MVP2_BRACR</name>
<feature type="region of interest" description="Disordered" evidence="1">
    <location>
        <begin position="139"/>
        <end position="204"/>
    </location>
</feature>
<sequence length="244" mass="25713">MLKRHYIYRLKSNIHPTFDSLPADEVAQQSIEKSGPVPQSAKALSAEFVIAVSSADPSPARDEAPANRSESSSATPQPSPSVCPPVNPATSVVKDAPCRPSNLPTVDAKSPCLSSQSDIVLDAAPTVSSEVVVAGDKGVVDAGKQNAPGKKTRRGRPKDKQKWTAVDPPVTNKSPLLGSGISPVPPAVPVKPLESKSPIKPPDPQVVLTRTEIQLQSKLGTSLDTVRGESSGTTLLPQRELLRF</sequence>
<reference evidence="2" key="1">
    <citation type="submission" date="2019-12" db="EMBL/GenBank/DDBJ databases">
        <title>Genome sequencing and annotation of Brassica cretica.</title>
        <authorList>
            <person name="Studholme D.J."/>
            <person name="Sarris P."/>
        </authorList>
    </citation>
    <scope>NUCLEOTIDE SEQUENCE</scope>
    <source>
        <strain evidence="2">PFS-109/04</strain>
        <tissue evidence="2">Leaf</tissue>
    </source>
</reference>
<feature type="compositionally biased region" description="Pro residues" evidence="1">
    <location>
        <begin position="77"/>
        <end position="87"/>
    </location>
</feature>
<proteinExistence type="predicted"/>
<evidence type="ECO:0000256" key="1">
    <source>
        <dbReference type="SAM" id="MobiDB-lite"/>
    </source>
</evidence>
<accession>A0A8S9MVP2</accession>
<evidence type="ECO:0000313" key="3">
    <source>
        <dbReference type="Proteomes" id="UP000712600"/>
    </source>
</evidence>
<dbReference type="Proteomes" id="UP000712600">
    <property type="component" value="Unassembled WGS sequence"/>
</dbReference>
<comment type="caution">
    <text evidence="2">The sequence shown here is derived from an EMBL/GenBank/DDBJ whole genome shotgun (WGS) entry which is preliminary data.</text>
</comment>
<dbReference type="EMBL" id="QGKX02002183">
    <property type="protein sequence ID" value="KAF3487301.1"/>
    <property type="molecule type" value="Genomic_DNA"/>
</dbReference>